<feature type="domain" description="J" evidence="3">
    <location>
        <begin position="24"/>
        <end position="86"/>
    </location>
</feature>
<dbReference type="PROSITE" id="PS50076">
    <property type="entry name" value="DNAJ_2"/>
    <property type="match status" value="1"/>
</dbReference>
<proteinExistence type="predicted"/>
<feature type="compositionally biased region" description="Low complexity" evidence="1">
    <location>
        <begin position="194"/>
        <end position="216"/>
    </location>
</feature>
<dbReference type="CDD" id="cd06257">
    <property type="entry name" value="DnaJ"/>
    <property type="match status" value="1"/>
</dbReference>
<dbReference type="InterPro" id="IPR018253">
    <property type="entry name" value="DnaJ_domain_CS"/>
</dbReference>
<sequence>MSWRLRLKYPLGLHFRSLSKKGKTHYETLGISQNASVKDIKDSYINLSKVHHPDSVNGSAEDFRIISEAYDILSNANSKKEYDASLPITVRGKDGYDYRKHVRDTPPVSRTRSIRVDMSKKRMENAWSLYKDRWEREEARWRELDQLKKEFRKDIDEIRANMKDMSQEEKEIFLEGMRQFRRPEHFKKFRNNNRTKQNTTTGTSSPNFSSSFSNNCNHNDTPHNSFYSQFREEMLKKSKELRSKAEEVKKIYENSEFLGENYDPGKKKSVKYDIDQQGEEFRISQRTIVIIFGLFFTFFIIDMNYKNDVRKTNRFFIMEEEKKRKEVNIE</sequence>
<dbReference type="Gene3D" id="1.10.287.110">
    <property type="entry name" value="DnaJ domain"/>
    <property type="match status" value="1"/>
</dbReference>
<feature type="region of interest" description="Disordered" evidence="1">
    <location>
        <begin position="186"/>
        <end position="216"/>
    </location>
</feature>
<dbReference type="PANTHER" id="PTHR44825:SF1">
    <property type="entry name" value="DNAJ HOMOLOG SUBFAMILY C MEMBER 4"/>
    <property type="match status" value="1"/>
</dbReference>
<dbReference type="Pfam" id="PF00226">
    <property type="entry name" value="DnaJ"/>
    <property type="match status" value="1"/>
</dbReference>
<dbReference type="SUPFAM" id="SSF46565">
    <property type="entry name" value="Chaperone J-domain"/>
    <property type="match status" value="1"/>
</dbReference>
<dbReference type="PANTHER" id="PTHR44825">
    <property type="match status" value="1"/>
</dbReference>
<keyword evidence="2" id="KW-0812">Transmembrane</keyword>
<dbReference type="EMBL" id="HACA01028085">
    <property type="protein sequence ID" value="CDW45446.1"/>
    <property type="molecule type" value="Transcribed_RNA"/>
</dbReference>
<dbReference type="InterPro" id="IPR036869">
    <property type="entry name" value="J_dom_sf"/>
</dbReference>
<protein>
    <recommendedName>
        <fullName evidence="3">J domain-containing protein</fullName>
    </recommendedName>
</protein>
<reference evidence="4" key="1">
    <citation type="submission" date="2014-05" db="EMBL/GenBank/DDBJ databases">
        <authorList>
            <person name="Chronopoulou M."/>
        </authorList>
    </citation>
    <scope>NUCLEOTIDE SEQUENCE</scope>
    <source>
        <tissue evidence="4">Whole organism</tissue>
    </source>
</reference>
<dbReference type="InterPro" id="IPR052763">
    <property type="entry name" value="DnaJ_C4"/>
</dbReference>
<evidence type="ECO:0000256" key="1">
    <source>
        <dbReference type="SAM" id="MobiDB-lite"/>
    </source>
</evidence>
<dbReference type="OrthoDB" id="6344572at2759"/>
<evidence type="ECO:0000256" key="2">
    <source>
        <dbReference type="SAM" id="Phobius"/>
    </source>
</evidence>
<name>A0A0K2V690_LEPSM</name>
<accession>A0A0K2V690</accession>
<dbReference type="SMART" id="SM00271">
    <property type="entry name" value="DnaJ"/>
    <property type="match status" value="1"/>
</dbReference>
<dbReference type="InterPro" id="IPR001623">
    <property type="entry name" value="DnaJ_domain"/>
</dbReference>
<dbReference type="PRINTS" id="PR00625">
    <property type="entry name" value="JDOMAIN"/>
</dbReference>
<dbReference type="AlphaFoldDB" id="A0A0K2V690"/>
<feature type="transmembrane region" description="Helical" evidence="2">
    <location>
        <begin position="287"/>
        <end position="305"/>
    </location>
</feature>
<dbReference type="PROSITE" id="PS00636">
    <property type="entry name" value="DNAJ_1"/>
    <property type="match status" value="1"/>
</dbReference>
<evidence type="ECO:0000313" key="4">
    <source>
        <dbReference type="EMBL" id="CDW45446.1"/>
    </source>
</evidence>
<organism evidence="4">
    <name type="scientific">Lepeophtheirus salmonis</name>
    <name type="common">Salmon louse</name>
    <name type="synonym">Caligus salmonis</name>
    <dbReference type="NCBI Taxonomy" id="72036"/>
    <lineage>
        <taxon>Eukaryota</taxon>
        <taxon>Metazoa</taxon>
        <taxon>Ecdysozoa</taxon>
        <taxon>Arthropoda</taxon>
        <taxon>Crustacea</taxon>
        <taxon>Multicrustacea</taxon>
        <taxon>Hexanauplia</taxon>
        <taxon>Copepoda</taxon>
        <taxon>Siphonostomatoida</taxon>
        <taxon>Caligidae</taxon>
        <taxon>Lepeophtheirus</taxon>
    </lineage>
</organism>
<evidence type="ECO:0000259" key="3">
    <source>
        <dbReference type="PROSITE" id="PS50076"/>
    </source>
</evidence>
<keyword evidence="2" id="KW-1133">Transmembrane helix</keyword>
<keyword evidence="2" id="KW-0472">Membrane</keyword>